<evidence type="ECO:0000313" key="1">
    <source>
        <dbReference type="EMBL" id="KDO32228.1"/>
    </source>
</evidence>
<dbReference type="KEGG" id="spar:SPRG_02706"/>
<dbReference type="GeneID" id="24125248"/>
<reference evidence="1 2" key="1">
    <citation type="journal article" date="2013" name="PLoS Genet.">
        <title>Distinctive expansion of potential virulence genes in the genome of the oomycete fish pathogen Saprolegnia parasitica.</title>
        <authorList>
            <person name="Jiang R.H."/>
            <person name="de Bruijn I."/>
            <person name="Haas B.J."/>
            <person name="Belmonte R."/>
            <person name="Lobach L."/>
            <person name="Christie J."/>
            <person name="van den Ackerveken G."/>
            <person name="Bottin A."/>
            <person name="Bulone V."/>
            <person name="Diaz-Moreno S.M."/>
            <person name="Dumas B."/>
            <person name="Fan L."/>
            <person name="Gaulin E."/>
            <person name="Govers F."/>
            <person name="Grenville-Briggs L.J."/>
            <person name="Horner N.R."/>
            <person name="Levin J.Z."/>
            <person name="Mammella M."/>
            <person name="Meijer H.J."/>
            <person name="Morris P."/>
            <person name="Nusbaum C."/>
            <person name="Oome S."/>
            <person name="Phillips A.J."/>
            <person name="van Rooyen D."/>
            <person name="Rzeszutek E."/>
            <person name="Saraiva M."/>
            <person name="Secombes C.J."/>
            <person name="Seidl M.F."/>
            <person name="Snel B."/>
            <person name="Stassen J.H."/>
            <person name="Sykes S."/>
            <person name="Tripathy S."/>
            <person name="van den Berg H."/>
            <person name="Vega-Arreguin J.C."/>
            <person name="Wawra S."/>
            <person name="Young S.K."/>
            <person name="Zeng Q."/>
            <person name="Dieguez-Uribeondo J."/>
            <person name="Russ C."/>
            <person name="Tyler B.M."/>
            <person name="van West P."/>
        </authorList>
    </citation>
    <scope>NUCLEOTIDE SEQUENCE [LARGE SCALE GENOMIC DNA]</scope>
    <source>
        <strain evidence="1 2">CBS 223.65</strain>
    </source>
</reference>
<sequence length="125" mass="14170">MIFKCYNAESRPEVGSGAKKHVVALEAKRGFRHPEDFAAFLATISDGAVQLPLAEASAILQALPRDQLERIFCSDMIRWFKRWAYVQNHRGHVAFDQTPLWKHAAKSIKRHRAMRCEAELSAAHG</sequence>
<dbReference type="VEuPathDB" id="FungiDB:SPRG_02706"/>
<protein>
    <submittedName>
        <fullName evidence="1">Uncharacterized protein</fullName>
    </submittedName>
</protein>
<evidence type="ECO:0000313" key="2">
    <source>
        <dbReference type="Proteomes" id="UP000030745"/>
    </source>
</evidence>
<name>A0A067CP27_SAPPC</name>
<dbReference type="EMBL" id="KK583195">
    <property type="protein sequence ID" value="KDO32228.1"/>
    <property type="molecule type" value="Genomic_DNA"/>
</dbReference>
<dbReference type="AlphaFoldDB" id="A0A067CP27"/>
<dbReference type="Proteomes" id="UP000030745">
    <property type="component" value="Unassembled WGS sequence"/>
</dbReference>
<dbReference type="OrthoDB" id="77234at2759"/>
<proteinExistence type="predicted"/>
<dbReference type="RefSeq" id="XP_012196686.1">
    <property type="nucleotide sequence ID" value="XM_012341296.1"/>
</dbReference>
<keyword evidence="2" id="KW-1185">Reference proteome</keyword>
<organism evidence="1 2">
    <name type="scientific">Saprolegnia parasitica (strain CBS 223.65)</name>
    <dbReference type="NCBI Taxonomy" id="695850"/>
    <lineage>
        <taxon>Eukaryota</taxon>
        <taxon>Sar</taxon>
        <taxon>Stramenopiles</taxon>
        <taxon>Oomycota</taxon>
        <taxon>Saprolegniomycetes</taxon>
        <taxon>Saprolegniales</taxon>
        <taxon>Saprolegniaceae</taxon>
        <taxon>Saprolegnia</taxon>
    </lineage>
</organism>
<accession>A0A067CP27</accession>
<gene>
    <name evidence="1" type="ORF">SPRG_02706</name>
</gene>